<name>A0A846QQV0_9FLAO</name>
<proteinExistence type="predicted"/>
<organism evidence="1 2">
    <name type="scientific">Saonia flava</name>
    <dbReference type="NCBI Taxonomy" id="523696"/>
    <lineage>
        <taxon>Bacteria</taxon>
        <taxon>Pseudomonadati</taxon>
        <taxon>Bacteroidota</taxon>
        <taxon>Flavobacteriia</taxon>
        <taxon>Flavobacteriales</taxon>
        <taxon>Flavobacteriaceae</taxon>
        <taxon>Saonia</taxon>
    </lineage>
</organism>
<dbReference type="InterPro" id="IPR046732">
    <property type="entry name" value="DUF6624"/>
</dbReference>
<dbReference type="Proteomes" id="UP000590442">
    <property type="component" value="Unassembled WGS sequence"/>
</dbReference>
<gene>
    <name evidence="1" type="ORF">GGR42_000983</name>
</gene>
<keyword evidence="2" id="KW-1185">Reference proteome</keyword>
<dbReference type="Pfam" id="PF20329">
    <property type="entry name" value="DUF6624"/>
    <property type="match status" value="1"/>
</dbReference>
<dbReference type="RefSeq" id="WP_245201393.1">
    <property type="nucleotide sequence ID" value="NZ_JAATJJ010000001.1"/>
</dbReference>
<dbReference type="AlphaFoldDB" id="A0A846QQV0"/>
<evidence type="ECO:0000313" key="2">
    <source>
        <dbReference type="Proteomes" id="UP000590442"/>
    </source>
</evidence>
<protein>
    <submittedName>
        <fullName evidence="1">Uncharacterized protein</fullName>
    </submittedName>
</protein>
<evidence type="ECO:0000313" key="1">
    <source>
        <dbReference type="EMBL" id="NJB70521.1"/>
    </source>
</evidence>
<accession>A0A846QQV0</accession>
<reference evidence="1 2" key="1">
    <citation type="submission" date="2020-03" db="EMBL/GenBank/DDBJ databases">
        <title>Genomic Encyclopedia of Type Strains, Phase IV (KMG-IV): sequencing the most valuable type-strain genomes for metagenomic binning, comparative biology and taxonomic classification.</title>
        <authorList>
            <person name="Goeker M."/>
        </authorList>
    </citation>
    <scope>NUCLEOTIDE SEQUENCE [LARGE SCALE GENOMIC DNA]</scope>
    <source>
        <strain evidence="1 2">DSM 29762</strain>
    </source>
</reference>
<dbReference type="EMBL" id="JAATJJ010000001">
    <property type="protein sequence ID" value="NJB70521.1"/>
    <property type="molecule type" value="Genomic_DNA"/>
</dbReference>
<comment type="caution">
    <text evidence="1">The sequence shown here is derived from an EMBL/GenBank/DDBJ whole genome shotgun (WGS) entry which is preliminary data.</text>
</comment>
<sequence>MRGEKKEFNQDLADELKRMAEVDQIAAYIPQGEYKEMTESEWQSFKDSVFTTHQKRIEEVFNEFGFVGYDVVGKEGSSNFWVMVQHSDHNPEFQKEVLKKMKVEVDKGNTDSRNYGLLVDRVKLNTGQAQVYGTQVSYNMEVCQAFPKNLGDSINVNKRRKEIGLEPLENYLNDMAKMNFEMNKEHYSKKGVMEPKLYKTE</sequence>